<protein>
    <submittedName>
        <fullName evidence="1">Uncharacterized protein</fullName>
    </submittedName>
</protein>
<sequence>MYKKPATSTSHALCPDPYAASNSFLLRPRRVGGGLGGDWPFRVLSDRPAVPLATVATTSRLTFLRRPGSLARDCLMVAKFMT</sequence>
<accession>A0A5B7CVW5</accession>
<comment type="caution">
    <text evidence="1">The sequence shown here is derived from an EMBL/GenBank/DDBJ whole genome shotgun (WGS) entry which is preliminary data.</text>
</comment>
<dbReference type="EMBL" id="VSRR010000313">
    <property type="protein sequence ID" value="MPC13882.1"/>
    <property type="molecule type" value="Genomic_DNA"/>
</dbReference>
<organism evidence="1 2">
    <name type="scientific">Portunus trituberculatus</name>
    <name type="common">Swimming crab</name>
    <name type="synonym">Neptunus trituberculatus</name>
    <dbReference type="NCBI Taxonomy" id="210409"/>
    <lineage>
        <taxon>Eukaryota</taxon>
        <taxon>Metazoa</taxon>
        <taxon>Ecdysozoa</taxon>
        <taxon>Arthropoda</taxon>
        <taxon>Crustacea</taxon>
        <taxon>Multicrustacea</taxon>
        <taxon>Malacostraca</taxon>
        <taxon>Eumalacostraca</taxon>
        <taxon>Eucarida</taxon>
        <taxon>Decapoda</taxon>
        <taxon>Pleocyemata</taxon>
        <taxon>Brachyura</taxon>
        <taxon>Eubrachyura</taxon>
        <taxon>Portunoidea</taxon>
        <taxon>Portunidae</taxon>
        <taxon>Portuninae</taxon>
        <taxon>Portunus</taxon>
    </lineage>
</organism>
<evidence type="ECO:0000313" key="1">
    <source>
        <dbReference type="EMBL" id="MPC13882.1"/>
    </source>
</evidence>
<evidence type="ECO:0000313" key="2">
    <source>
        <dbReference type="Proteomes" id="UP000324222"/>
    </source>
</evidence>
<gene>
    <name evidence="1" type="ORF">E2C01_006630</name>
</gene>
<reference evidence="1 2" key="1">
    <citation type="submission" date="2019-05" db="EMBL/GenBank/DDBJ databases">
        <title>Another draft genome of Portunus trituberculatus and its Hox gene families provides insights of decapod evolution.</title>
        <authorList>
            <person name="Jeong J.-H."/>
            <person name="Song I."/>
            <person name="Kim S."/>
            <person name="Choi T."/>
            <person name="Kim D."/>
            <person name="Ryu S."/>
            <person name="Kim W."/>
        </authorList>
    </citation>
    <scope>NUCLEOTIDE SEQUENCE [LARGE SCALE GENOMIC DNA]</scope>
    <source>
        <tissue evidence="1">Muscle</tissue>
    </source>
</reference>
<proteinExistence type="predicted"/>
<dbReference type="AlphaFoldDB" id="A0A5B7CVW5"/>
<keyword evidence="2" id="KW-1185">Reference proteome</keyword>
<dbReference type="Proteomes" id="UP000324222">
    <property type="component" value="Unassembled WGS sequence"/>
</dbReference>
<name>A0A5B7CVW5_PORTR</name>